<dbReference type="Proteomes" id="UP000183832">
    <property type="component" value="Unassembled WGS sequence"/>
</dbReference>
<dbReference type="STRING" id="568069.A0A1J1HJ93"/>
<reference evidence="1 2" key="1">
    <citation type="submission" date="2015-04" db="EMBL/GenBank/DDBJ databases">
        <authorList>
            <person name="Syromyatnikov M.Y."/>
            <person name="Popov V.N."/>
        </authorList>
    </citation>
    <scope>NUCLEOTIDE SEQUENCE [LARGE SCALE GENOMIC DNA]</scope>
</reference>
<name>A0A1J1HJ93_9DIPT</name>
<evidence type="ECO:0000313" key="1">
    <source>
        <dbReference type="EMBL" id="CRK88095.1"/>
    </source>
</evidence>
<protein>
    <submittedName>
        <fullName evidence="1">CLUMA_CG001880, isoform A</fullName>
    </submittedName>
</protein>
<evidence type="ECO:0000313" key="2">
    <source>
        <dbReference type="Proteomes" id="UP000183832"/>
    </source>
</evidence>
<dbReference type="AlphaFoldDB" id="A0A1J1HJ93"/>
<dbReference type="EMBL" id="CVRI01000006">
    <property type="protein sequence ID" value="CRK88095.1"/>
    <property type="molecule type" value="Genomic_DNA"/>
</dbReference>
<dbReference type="OrthoDB" id="9992964at2759"/>
<gene>
    <name evidence="1" type="ORF">CLUMA_CG001880</name>
</gene>
<accession>A0A1J1HJ93</accession>
<organism evidence="1 2">
    <name type="scientific">Clunio marinus</name>
    <dbReference type="NCBI Taxonomy" id="568069"/>
    <lineage>
        <taxon>Eukaryota</taxon>
        <taxon>Metazoa</taxon>
        <taxon>Ecdysozoa</taxon>
        <taxon>Arthropoda</taxon>
        <taxon>Hexapoda</taxon>
        <taxon>Insecta</taxon>
        <taxon>Pterygota</taxon>
        <taxon>Neoptera</taxon>
        <taxon>Endopterygota</taxon>
        <taxon>Diptera</taxon>
        <taxon>Nematocera</taxon>
        <taxon>Chironomoidea</taxon>
        <taxon>Chironomidae</taxon>
        <taxon>Clunio</taxon>
    </lineage>
</organism>
<proteinExistence type="predicted"/>
<keyword evidence="2" id="KW-1185">Reference proteome</keyword>
<sequence>MESVVPAFSSGINDDVRIKNFFGKLQEYISEATLKTEAKIRRLTMELNQHREKTEKDFKTIAVIDINSNSECIKN</sequence>